<proteinExistence type="predicted"/>
<dbReference type="NCBIfam" id="TIGR00254">
    <property type="entry name" value="GGDEF"/>
    <property type="match status" value="1"/>
</dbReference>
<dbReference type="InterPro" id="IPR001633">
    <property type="entry name" value="EAL_dom"/>
</dbReference>
<feature type="domain" description="PAC" evidence="3">
    <location>
        <begin position="315"/>
        <end position="367"/>
    </location>
</feature>
<dbReference type="FunFam" id="3.20.20.450:FF:000001">
    <property type="entry name" value="Cyclic di-GMP phosphodiesterase yahA"/>
    <property type="match status" value="1"/>
</dbReference>
<dbReference type="SUPFAM" id="SSF55073">
    <property type="entry name" value="Nucleotide cyclase"/>
    <property type="match status" value="1"/>
</dbReference>
<evidence type="ECO:0000313" key="6">
    <source>
        <dbReference type="EMBL" id="RXJ57996.1"/>
    </source>
</evidence>
<sequence>MQRYITPYSFSIDDLSLNVVIYEHINDDFKLIDINKNALRDEGLEKESIIGHYITEIFPNIKEFGLFDALFEVYQSGEKKYFSFGYYNNHFISSWREIEIIKLNDDFIMVMYKNISARKSMEHKLTSLGIIVDNSFNEIYIINAKNYTITYCNKQAQQNIQYSYEEILNLHPWQIATQVRQEDFKKRLKINKKFIIFETQHQRKDGSYYDVEIRIQKIKIDKEAQYIAIVLDTSHKKAMEEQLSLSKEIIENVSEAIVVTTIDARIIDINPAYTRITGFKKEQMVGKNPSVLKSGRHSKEFYKEMWESLHTKGSWSGEIWDRKKTGEIFPKMLYINTIYDRYKQPKYYVGIFQDITHIKENEETLRRLAFYDPLTGLANRTNFESRLEHAINLNIRNNTSGALLLLDLDNFKMINDSLGHLVGDELLVQVAKRLEQIARKSDSLCRIGGDEFTIILSGPIELERIHLIAKRILKNVKEPYHIMGQEIFITTSMGITLFPDEGTHKLDVIKNADLAMYQAKNDKKDSYKFFKYEMNDRTLNFLRVESDLRKALNNDEILLHYQPKIDPYRKKVVSVEALVRWNHPKKGLVYPDEFLSIAESSGLINPMGEIILHKAMSEIKQLNEELKSQITVAINLSTKQFTDRNLKKYIFGLIKSLPFDVNLLELEITESLIMDNVEHAIELMHQFVKKGISISIDDFGTGYSSLNYLKKFPIKYLKIDRSFVKDITNDEDDKAIVSAVISMAKNLGIEVIAEGVETKEHEAFLMQHECNLCQGYYYSKPVDLKRLKAFILEYNQ</sequence>
<dbReference type="SMART" id="SM00052">
    <property type="entry name" value="EAL"/>
    <property type="match status" value="1"/>
</dbReference>
<accession>A0A4Q0XT86</accession>
<dbReference type="CDD" id="cd00130">
    <property type="entry name" value="PAS"/>
    <property type="match status" value="2"/>
</dbReference>
<dbReference type="InterPro" id="IPR000014">
    <property type="entry name" value="PAS"/>
</dbReference>
<dbReference type="AlphaFoldDB" id="A0A4Q0XT86"/>
<dbReference type="EMBL" id="PDKN01000003">
    <property type="protein sequence ID" value="RXJ57996.1"/>
    <property type="molecule type" value="Genomic_DNA"/>
</dbReference>
<comment type="caution">
    <text evidence="6">The sequence shown here is derived from an EMBL/GenBank/DDBJ whole genome shotgun (WGS) entry which is preliminary data.</text>
</comment>
<dbReference type="PROSITE" id="PS50113">
    <property type="entry name" value="PAC"/>
    <property type="match status" value="1"/>
</dbReference>
<dbReference type="GO" id="GO:0071111">
    <property type="term" value="F:cyclic-guanylate-specific phosphodiesterase activity"/>
    <property type="evidence" value="ECO:0007669"/>
    <property type="project" value="UniProtKB-EC"/>
</dbReference>
<dbReference type="InterPro" id="IPR000160">
    <property type="entry name" value="GGDEF_dom"/>
</dbReference>
<gene>
    <name evidence="6" type="ORF">CRV04_05680</name>
</gene>
<dbReference type="FunFam" id="3.30.70.270:FF:000001">
    <property type="entry name" value="Diguanylate cyclase domain protein"/>
    <property type="match status" value="1"/>
</dbReference>
<dbReference type="SUPFAM" id="SSF141868">
    <property type="entry name" value="EAL domain-like"/>
    <property type="match status" value="1"/>
</dbReference>
<dbReference type="PANTHER" id="PTHR44757">
    <property type="entry name" value="DIGUANYLATE CYCLASE DGCP"/>
    <property type="match status" value="1"/>
</dbReference>
<dbReference type="Gene3D" id="3.30.450.20">
    <property type="entry name" value="PAS domain"/>
    <property type="match status" value="3"/>
</dbReference>
<dbReference type="InterPro" id="IPR052155">
    <property type="entry name" value="Biofilm_reg_signaling"/>
</dbReference>
<comment type="catalytic activity">
    <reaction evidence="1">
        <text>3',3'-c-di-GMP + H2O = 5'-phosphoguanylyl(3'-&gt;5')guanosine + H(+)</text>
        <dbReference type="Rhea" id="RHEA:24902"/>
        <dbReference type="ChEBI" id="CHEBI:15377"/>
        <dbReference type="ChEBI" id="CHEBI:15378"/>
        <dbReference type="ChEBI" id="CHEBI:58754"/>
        <dbReference type="ChEBI" id="CHEBI:58805"/>
        <dbReference type="EC" id="3.1.4.52"/>
    </reaction>
    <physiologicalReaction direction="left-to-right" evidence="1">
        <dbReference type="Rhea" id="RHEA:24903"/>
    </physiologicalReaction>
</comment>
<dbReference type="SMART" id="SM00091">
    <property type="entry name" value="PAS"/>
    <property type="match status" value="2"/>
</dbReference>
<keyword evidence="7" id="KW-1185">Reference proteome</keyword>
<dbReference type="CDD" id="cd01949">
    <property type="entry name" value="GGDEF"/>
    <property type="match status" value="1"/>
</dbReference>
<dbReference type="PANTHER" id="PTHR44757:SF2">
    <property type="entry name" value="BIOFILM ARCHITECTURE MAINTENANCE PROTEIN MBAA"/>
    <property type="match status" value="1"/>
</dbReference>
<dbReference type="PROSITE" id="PS50883">
    <property type="entry name" value="EAL"/>
    <property type="match status" value="1"/>
</dbReference>
<dbReference type="InterPro" id="IPR043128">
    <property type="entry name" value="Rev_trsase/Diguanyl_cyclase"/>
</dbReference>
<dbReference type="Pfam" id="PF00990">
    <property type="entry name" value="GGDEF"/>
    <property type="match status" value="1"/>
</dbReference>
<dbReference type="SUPFAM" id="SSF55785">
    <property type="entry name" value="PYP-like sensor domain (PAS domain)"/>
    <property type="match status" value="2"/>
</dbReference>
<dbReference type="CDD" id="cd01948">
    <property type="entry name" value="EAL"/>
    <property type="match status" value="1"/>
</dbReference>
<evidence type="ECO:0000259" key="4">
    <source>
        <dbReference type="PROSITE" id="PS50883"/>
    </source>
</evidence>
<dbReference type="SMART" id="SM00267">
    <property type="entry name" value="GGDEF"/>
    <property type="match status" value="1"/>
</dbReference>
<dbReference type="NCBIfam" id="TIGR00229">
    <property type="entry name" value="sensory_box"/>
    <property type="match status" value="2"/>
</dbReference>
<dbReference type="InterPro" id="IPR029787">
    <property type="entry name" value="Nucleotide_cyclase"/>
</dbReference>
<dbReference type="PROSITE" id="PS50112">
    <property type="entry name" value="PAS"/>
    <property type="match status" value="1"/>
</dbReference>
<name>A0A4Q0XT86_9BACT</name>
<evidence type="ECO:0000259" key="2">
    <source>
        <dbReference type="PROSITE" id="PS50112"/>
    </source>
</evidence>
<reference evidence="6 7" key="1">
    <citation type="submission" date="2017-10" db="EMBL/GenBank/DDBJ databases">
        <title>Genomics of the genus Arcobacter.</title>
        <authorList>
            <person name="Perez-Cataluna A."/>
            <person name="Figueras M.J."/>
        </authorList>
    </citation>
    <scope>NUCLEOTIDE SEQUENCE [LARGE SCALE GENOMIC DNA]</scope>
    <source>
        <strain evidence="6 7">CECT 8987</strain>
    </source>
</reference>
<dbReference type="InterPro" id="IPR000700">
    <property type="entry name" value="PAS-assoc_C"/>
</dbReference>
<dbReference type="Proteomes" id="UP000290657">
    <property type="component" value="Unassembled WGS sequence"/>
</dbReference>
<dbReference type="RefSeq" id="WP_164969128.1">
    <property type="nucleotide sequence ID" value="NZ_PDKN01000003.1"/>
</dbReference>
<evidence type="ECO:0000259" key="5">
    <source>
        <dbReference type="PROSITE" id="PS50887"/>
    </source>
</evidence>
<dbReference type="Pfam" id="PF00563">
    <property type="entry name" value="EAL"/>
    <property type="match status" value="1"/>
</dbReference>
<dbReference type="Gene3D" id="3.20.20.450">
    <property type="entry name" value="EAL domain"/>
    <property type="match status" value="1"/>
</dbReference>
<evidence type="ECO:0000259" key="3">
    <source>
        <dbReference type="PROSITE" id="PS50113"/>
    </source>
</evidence>
<feature type="domain" description="EAL" evidence="4">
    <location>
        <begin position="541"/>
        <end position="795"/>
    </location>
</feature>
<dbReference type="SMART" id="SM00086">
    <property type="entry name" value="PAC"/>
    <property type="match status" value="2"/>
</dbReference>
<evidence type="ECO:0000256" key="1">
    <source>
        <dbReference type="ARBA" id="ARBA00051114"/>
    </source>
</evidence>
<evidence type="ECO:0008006" key="8">
    <source>
        <dbReference type="Google" id="ProtNLM"/>
    </source>
</evidence>
<dbReference type="GO" id="GO:0071732">
    <property type="term" value="P:cellular response to nitric oxide"/>
    <property type="evidence" value="ECO:0007669"/>
    <property type="project" value="UniProtKB-ARBA"/>
</dbReference>
<dbReference type="Pfam" id="PF13426">
    <property type="entry name" value="PAS_9"/>
    <property type="match status" value="3"/>
</dbReference>
<evidence type="ECO:0000313" key="7">
    <source>
        <dbReference type="Proteomes" id="UP000290657"/>
    </source>
</evidence>
<dbReference type="InterPro" id="IPR035965">
    <property type="entry name" value="PAS-like_dom_sf"/>
</dbReference>
<dbReference type="InterPro" id="IPR035919">
    <property type="entry name" value="EAL_sf"/>
</dbReference>
<organism evidence="6 7">
    <name type="scientific">Candidatus Marinarcus aquaticus</name>
    <dbReference type="NCBI Taxonomy" id="2044504"/>
    <lineage>
        <taxon>Bacteria</taxon>
        <taxon>Pseudomonadati</taxon>
        <taxon>Campylobacterota</taxon>
        <taxon>Epsilonproteobacteria</taxon>
        <taxon>Campylobacterales</taxon>
        <taxon>Arcobacteraceae</taxon>
        <taxon>Candidatus Marinarcus</taxon>
    </lineage>
</organism>
<feature type="domain" description="PAS" evidence="2">
    <location>
        <begin position="242"/>
        <end position="288"/>
    </location>
</feature>
<dbReference type="Gene3D" id="3.30.70.270">
    <property type="match status" value="1"/>
</dbReference>
<dbReference type="PROSITE" id="PS50887">
    <property type="entry name" value="GGDEF"/>
    <property type="match status" value="1"/>
</dbReference>
<feature type="domain" description="GGDEF" evidence="5">
    <location>
        <begin position="399"/>
        <end position="532"/>
    </location>
</feature>
<dbReference type="InterPro" id="IPR001610">
    <property type="entry name" value="PAC"/>
</dbReference>
<protein>
    <recommendedName>
        <fullName evidence="8">EAL domain-containing protein</fullName>
    </recommendedName>
</protein>